<reference evidence="2 3" key="1">
    <citation type="submission" date="2019-02" db="EMBL/GenBank/DDBJ databases">
        <title>Genome sequencing of the rare red list fungi Antrodiella citrinella (Flaviporus citrinellus).</title>
        <authorList>
            <person name="Buettner E."/>
            <person name="Kellner H."/>
        </authorList>
    </citation>
    <scope>NUCLEOTIDE SEQUENCE [LARGE SCALE GENOMIC DNA]</scope>
    <source>
        <strain evidence="2 3">DSM 108506</strain>
    </source>
</reference>
<feature type="compositionally biased region" description="Acidic residues" evidence="1">
    <location>
        <begin position="98"/>
        <end position="129"/>
    </location>
</feature>
<feature type="region of interest" description="Disordered" evidence="1">
    <location>
        <begin position="1"/>
        <end position="184"/>
    </location>
</feature>
<dbReference type="EMBL" id="SGPM01000168">
    <property type="protein sequence ID" value="THH28605.1"/>
    <property type="molecule type" value="Genomic_DNA"/>
</dbReference>
<accession>A0A4S4MS24</accession>
<protein>
    <submittedName>
        <fullName evidence="2">Uncharacterized protein</fullName>
    </submittedName>
</protein>
<comment type="caution">
    <text evidence="2">The sequence shown here is derived from an EMBL/GenBank/DDBJ whole genome shotgun (WGS) entry which is preliminary data.</text>
</comment>
<evidence type="ECO:0000256" key="1">
    <source>
        <dbReference type="SAM" id="MobiDB-lite"/>
    </source>
</evidence>
<name>A0A4S4MS24_9APHY</name>
<feature type="compositionally biased region" description="Basic and acidic residues" evidence="1">
    <location>
        <begin position="25"/>
        <end position="72"/>
    </location>
</feature>
<keyword evidence="3" id="KW-1185">Reference proteome</keyword>
<feature type="compositionally biased region" description="Basic and acidic residues" evidence="1">
    <location>
        <begin position="83"/>
        <end position="95"/>
    </location>
</feature>
<gene>
    <name evidence="2" type="ORF">EUX98_g5576</name>
</gene>
<evidence type="ECO:0000313" key="2">
    <source>
        <dbReference type="EMBL" id="THH28605.1"/>
    </source>
</evidence>
<sequence length="206" mass="23055">MALSSQSSDDEAPEAVTFNTLKKTVKGEEAAVQKHRAAEKQKRKEKNRIRDAALKERAAKTKGDAKKDVQSEEEKDGAGPSELELRMARAMKEAAAESGEEDDDEEMEGDEESEQPSDEDDSEEEDSDEGMATQENPDYLPDHLFESAFSQNPPVASSSKKLLSSSKRKATEEQSLKRRKRSRKSNKDIVVGYVLYFHLDELCHSD</sequence>
<dbReference type="Proteomes" id="UP000308730">
    <property type="component" value="Unassembled WGS sequence"/>
</dbReference>
<organism evidence="2 3">
    <name type="scientific">Antrodiella citrinella</name>
    <dbReference type="NCBI Taxonomy" id="2447956"/>
    <lineage>
        <taxon>Eukaryota</taxon>
        <taxon>Fungi</taxon>
        <taxon>Dikarya</taxon>
        <taxon>Basidiomycota</taxon>
        <taxon>Agaricomycotina</taxon>
        <taxon>Agaricomycetes</taxon>
        <taxon>Polyporales</taxon>
        <taxon>Steccherinaceae</taxon>
        <taxon>Antrodiella</taxon>
    </lineage>
</organism>
<proteinExistence type="predicted"/>
<evidence type="ECO:0000313" key="3">
    <source>
        <dbReference type="Proteomes" id="UP000308730"/>
    </source>
</evidence>
<dbReference type="OrthoDB" id="3253399at2759"/>
<dbReference type="AlphaFoldDB" id="A0A4S4MS24"/>